<proteinExistence type="predicted"/>
<dbReference type="AlphaFoldDB" id="A0A0B6YC49"/>
<feature type="compositionally biased region" description="Basic and acidic residues" evidence="1">
    <location>
        <begin position="1"/>
        <end position="11"/>
    </location>
</feature>
<feature type="non-terminal residue" evidence="3">
    <location>
        <position position="90"/>
    </location>
</feature>
<name>A0A0B6YC49_9EUPU</name>
<feature type="domain" description="Doublecortin" evidence="2">
    <location>
        <begin position="40"/>
        <end position="90"/>
    </location>
</feature>
<gene>
    <name evidence="3" type="primary">ORF18815</name>
</gene>
<dbReference type="PROSITE" id="PS50309">
    <property type="entry name" value="DC"/>
    <property type="match status" value="1"/>
</dbReference>
<organism evidence="3">
    <name type="scientific">Arion vulgaris</name>
    <dbReference type="NCBI Taxonomy" id="1028688"/>
    <lineage>
        <taxon>Eukaryota</taxon>
        <taxon>Metazoa</taxon>
        <taxon>Spiralia</taxon>
        <taxon>Lophotrochozoa</taxon>
        <taxon>Mollusca</taxon>
        <taxon>Gastropoda</taxon>
        <taxon>Heterobranchia</taxon>
        <taxon>Euthyneura</taxon>
        <taxon>Panpulmonata</taxon>
        <taxon>Eupulmonata</taxon>
        <taxon>Stylommatophora</taxon>
        <taxon>Helicina</taxon>
        <taxon>Arionoidea</taxon>
        <taxon>Arionidae</taxon>
        <taxon>Arion</taxon>
    </lineage>
</organism>
<evidence type="ECO:0000313" key="3">
    <source>
        <dbReference type="EMBL" id="CEK53030.1"/>
    </source>
</evidence>
<evidence type="ECO:0000259" key="2">
    <source>
        <dbReference type="PROSITE" id="PS50309"/>
    </source>
</evidence>
<reference evidence="3" key="1">
    <citation type="submission" date="2014-12" db="EMBL/GenBank/DDBJ databases">
        <title>Insight into the proteome of Arion vulgaris.</title>
        <authorList>
            <person name="Aradska J."/>
            <person name="Bulat T."/>
            <person name="Smidak R."/>
            <person name="Sarate P."/>
            <person name="Gangsoo J."/>
            <person name="Sialana F."/>
            <person name="Bilban M."/>
            <person name="Lubec G."/>
        </authorList>
    </citation>
    <scope>NUCLEOTIDE SEQUENCE</scope>
    <source>
        <tissue evidence="3">Skin</tissue>
    </source>
</reference>
<feature type="region of interest" description="Disordered" evidence="1">
    <location>
        <begin position="1"/>
        <end position="33"/>
    </location>
</feature>
<dbReference type="GO" id="GO:0035556">
    <property type="term" value="P:intracellular signal transduction"/>
    <property type="evidence" value="ECO:0007669"/>
    <property type="project" value="InterPro"/>
</dbReference>
<dbReference type="SUPFAM" id="SSF89837">
    <property type="entry name" value="Doublecortin (DC)"/>
    <property type="match status" value="1"/>
</dbReference>
<dbReference type="InterPro" id="IPR003533">
    <property type="entry name" value="Doublecortin_dom"/>
</dbReference>
<dbReference type="Gene3D" id="3.10.20.230">
    <property type="entry name" value="Doublecortin domain"/>
    <property type="match status" value="1"/>
</dbReference>
<feature type="non-terminal residue" evidence="3">
    <location>
        <position position="1"/>
    </location>
</feature>
<dbReference type="EMBL" id="HACG01006165">
    <property type="protein sequence ID" value="CEK53030.1"/>
    <property type="molecule type" value="Transcribed_RNA"/>
</dbReference>
<dbReference type="InterPro" id="IPR036572">
    <property type="entry name" value="Doublecortin_dom_sf"/>
</dbReference>
<evidence type="ECO:0000256" key="1">
    <source>
        <dbReference type="SAM" id="MobiDB-lite"/>
    </source>
</evidence>
<accession>A0A0B6YC49</accession>
<protein>
    <recommendedName>
        <fullName evidence="2">Doublecortin domain-containing protein</fullName>
    </recommendedName>
</protein>
<sequence length="90" mass="10471">GNQNHRQHDNHSQNYNRTAKSDPIDSGPQPRYLSKLARGRTGNFFINGDIFFPSKKVVYNPTQFKDFACYMDYLTERLGPRFGVVRRICT</sequence>